<dbReference type="Gene3D" id="3.90.850.10">
    <property type="entry name" value="Fumarylacetoacetase-like, C-terminal domain"/>
    <property type="match status" value="1"/>
</dbReference>
<keyword evidence="2" id="KW-0479">Metal-binding</keyword>
<dbReference type="RefSeq" id="WP_097122279.1">
    <property type="nucleotide sequence ID" value="NZ_OCND01000005.1"/>
</dbReference>
<dbReference type="InterPro" id="IPR051121">
    <property type="entry name" value="FAH"/>
</dbReference>
<keyword evidence="5" id="KW-1185">Reference proteome</keyword>
<comment type="similarity">
    <text evidence="1">Belongs to the FAH family.</text>
</comment>
<reference evidence="4 5" key="1">
    <citation type="submission" date="2017-09" db="EMBL/GenBank/DDBJ databases">
        <authorList>
            <person name="Ehlers B."/>
            <person name="Leendertz F.H."/>
        </authorList>
    </citation>
    <scope>NUCLEOTIDE SEQUENCE [LARGE SCALE GENOMIC DNA]</scope>
    <source>
        <strain evidence="4 5">CGMCC 1.10978</strain>
    </source>
</reference>
<dbReference type="SUPFAM" id="SSF56529">
    <property type="entry name" value="FAH"/>
    <property type="match status" value="1"/>
</dbReference>
<organism evidence="4 5">
    <name type="scientific">Pseudoxanthomonas wuyuanensis</name>
    <dbReference type="NCBI Taxonomy" id="1073196"/>
    <lineage>
        <taxon>Bacteria</taxon>
        <taxon>Pseudomonadati</taxon>
        <taxon>Pseudomonadota</taxon>
        <taxon>Gammaproteobacteria</taxon>
        <taxon>Lysobacterales</taxon>
        <taxon>Lysobacteraceae</taxon>
        <taxon>Pseudoxanthomonas</taxon>
    </lineage>
</organism>
<evidence type="ECO:0000313" key="4">
    <source>
        <dbReference type="EMBL" id="SOD55028.1"/>
    </source>
</evidence>
<gene>
    <name evidence="4" type="ORF">SAMN06296416_105302</name>
</gene>
<protein>
    <submittedName>
        <fullName evidence="4">2-dehydro-3-deoxy-D-arabinonate dehydratase</fullName>
    </submittedName>
</protein>
<dbReference type="OrthoDB" id="9779415at2"/>
<dbReference type="GO" id="GO:0044281">
    <property type="term" value="P:small molecule metabolic process"/>
    <property type="evidence" value="ECO:0007669"/>
    <property type="project" value="UniProtKB-ARBA"/>
</dbReference>
<dbReference type="Proteomes" id="UP000219374">
    <property type="component" value="Unassembled WGS sequence"/>
</dbReference>
<evidence type="ECO:0000256" key="2">
    <source>
        <dbReference type="ARBA" id="ARBA00022723"/>
    </source>
</evidence>
<dbReference type="GO" id="GO:0003824">
    <property type="term" value="F:catalytic activity"/>
    <property type="evidence" value="ECO:0007669"/>
    <property type="project" value="InterPro"/>
</dbReference>
<sequence length="272" mass="29618">MTPTLTRHATADGPRWALDGRYLPQHFTLSHWLAAPGEEARAQLAALSRGDAADAPLLAPVEDTQEVWASGVTYLSSRMAREAESQSRDVYQKVYDAERPELFFKANGWRVAGQGAPIRVRADSGWDVPEPELVLVLNSAGTIVGYTTGNDVSSRSIEGENPLYLPQAKVYDGSCAMGPGIRLCDAARLRDLPITLEISRGGAVVFAGVTRTSQIKRQLEELVGWLFRELRQPLGAFLFTGTGVVPGEDFSLRSGDVVRIDIDGLILENPVQ</sequence>
<accession>A0A286D8P4</accession>
<dbReference type="InterPro" id="IPR011234">
    <property type="entry name" value="Fumarylacetoacetase-like_C"/>
</dbReference>
<proteinExistence type="inferred from homology"/>
<dbReference type="Pfam" id="PF01557">
    <property type="entry name" value="FAA_hydrolase"/>
    <property type="match status" value="1"/>
</dbReference>
<name>A0A286D8P4_9GAMM</name>
<dbReference type="EMBL" id="OCND01000005">
    <property type="protein sequence ID" value="SOD55028.1"/>
    <property type="molecule type" value="Genomic_DNA"/>
</dbReference>
<dbReference type="GO" id="GO:0046872">
    <property type="term" value="F:metal ion binding"/>
    <property type="evidence" value="ECO:0007669"/>
    <property type="project" value="UniProtKB-KW"/>
</dbReference>
<evidence type="ECO:0000313" key="5">
    <source>
        <dbReference type="Proteomes" id="UP000219374"/>
    </source>
</evidence>
<feature type="domain" description="Fumarylacetoacetase-like C-terminal" evidence="3">
    <location>
        <begin position="78"/>
        <end position="271"/>
    </location>
</feature>
<evidence type="ECO:0000259" key="3">
    <source>
        <dbReference type="Pfam" id="PF01557"/>
    </source>
</evidence>
<dbReference type="PANTHER" id="PTHR42796:SF7">
    <property type="entry name" value="2-DEHYDRO-3-DEOXY-D-ARABINONATE DEHYDRATASE"/>
    <property type="match status" value="1"/>
</dbReference>
<dbReference type="InterPro" id="IPR036663">
    <property type="entry name" value="Fumarylacetoacetase_C_sf"/>
</dbReference>
<dbReference type="PANTHER" id="PTHR42796">
    <property type="entry name" value="FUMARYLACETOACETATE HYDROLASE DOMAIN-CONTAINING PROTEIN 2A-RELATED"/>
    <property type="match status" value="1"/>
</dbReference>
<dbReference type="AlphaFoldDB" id="A0A286D8P4"/>
<evidence type="ECO:0000256" key="1">
    <source>
        <dbReference type="ARBA" id="ARBA00010211"/>
    </source>
</evidence>